<keyword evidence="12" id="KW-1185">Reference proteome</keyword>
<keyword evidence="5 9" id="KW-0808">Transferase</keyword>
<dbReference type="CDD" id="cd04235">
    <property type="entry name" value="AAK_CK"/>
    <property type="match status" value="1"/>
</dbReference>
<dbReference type="PANTHER" id="PTHR30409:SF1">
    <property type="entry name" value="CARBAMATE KINASE-RELATED"/>
    <property type="match status" value="1"/>
</dbReference>
<feature type="domain" description="Aspartate/glutamate/uridylate kinase" evidence="10">
    <location>
        <begin position="3"/>
        <end position="295"/>
    </location>
</feature>
<dbReference type="SUPFAM" id="SSF53633">
    <property type="entry name" value="Carbamate kinase-like"/>
    <property type="match status" value="1"/>
</dbReference>
<proteinExistence type="inferred from homology"/>
<organism evidence="11 12">
    <name type="scientific">Selenihalanaerobacter shriftii</name>
    <dbReference type="NCBI Taxonomy" id="142842"/>
    <lineage>
        <taxon>Bacteria</taxon>
        <taxon>Bacillati</taxon>
        <taxon>Bacillota</taxon>
        <taxon>Clostridia</taxon>
        <taxon>Halanaerobiales</taxon>
        <taxon>Halobacteroidaceae</taxon>
        <taxon>Selenihalanaerobacter</taxon>
    </lineage>
</organism>
<dbReference type="GO" id="GO:0019546">
    <property type="term" value="P:L-arginine deiminase pathway"/>
    <property type="evidence" value="ECO:0007669"/>
    <property type="project" value="TreeGrafter"/>
</dbReference>
<evidence type="ECO:0000256" key="8">
    <source>
        <dbReference type="NCBIfam" id="TIGR00746"/>
    </source>
</evidence>
<dbReference type="PIRSF" id="PIRSF000723">
    <property type="entry name" value="Carbamate_kin"/>
    <property type="match status" value="1"/>
</dbReference>
<evidence type="ECO:0000256" key="7">
    <source>
        <dbReference type="ARBA" id="ARBA00048467"/>
    </source>
</evidence>
<dbReference type="NCBIfam" id="NF009007">
    <property type="entry name" value="PRK12352.1"/>
    <property type="match status" value="1"/>
</dbReference>
<accession>A0A1T4PIQ8</accession>
<gene>
    <name evidence="11" type="ORF">SAMN02745118_02187</name>
</gene>
<dbReference type="UniPathway" id="UPA00996">
    <property type="reaction ID" value="UER00366"/>
</dbReference>
<dbReference type="InterPro" id="IPR036393">
    <property type="entry name" value="AceGlu_kinase-like_sf"/>
</dbReference>
<evidence type="ECO:0000313" key="11">
    <source>
        <dbReference type="EMBL" id="SJZ91389.1"/>
    </source>
</evidence>
<dbReference type="Pfam" id="PF00696">
    <property type="entry name" value="AA_kinase"/>
    <property type="match status" value="1"/>
</dbReference>
<evidence type="ECO:0000256" key="3">
    <source>
        <dbReference type="ARBA" id="ARBA00013070"/>
    </source>
</evidence>
<dbReference type="EMBL" id="FUWM01000019">
    <property type="protein sequence ID" value="SJZ91389.1"/>
    <property type="molecule type" value="Genomic_DNA"/>
</dbReference>
<evidence type="ECO:0000256" key="2">
    <source>
        <dbReference type="ARBA" id="ARBA00011066"/>
    </source>
</evidence>
<evidence type="ECO:0000256" key="6">
    <source>
        <dbReference type="ARBA" id="ARBA00022777"/>
    </source>
</evidence>
<dbReference type="FunFam" id="3.40.1160.10:FF:000007">
    <property type="entry name" value="Carbamate kinase"/>
    <property type="match status" value="1"/>
</dbReference>
<protein>
    <recommendedName>
        <fullName evidence="3 8">Carbamate kinase</fullName>
    </recommendedName>
</protein>
<reference evidence="12" key="1">
    <citation type="submission" date="2017-02" db="EMBL/GenBank/DDBJ databases">
        <authorList>
            <person name="Varghese N."/>
            <person name="Submissions S."/>
        </authorList>
    </citation>
    <scope>NUCLEOTIDE SEQUENCE [LARGE SCALE GENOMIC DNA]</scope>
    <source>
        <strain evidence="12">ATCC BAA-73</strain>
    </source>
</reference>
<dbReference type="RefSeq" id="WP_078810635.1">
    <property type="nucleotide sequence ID" value="NZ_FUWM01000019.1"/>
</dbReference>
<dbReference type="STRING" id="142842.SAMN02745118_02187"/>
<sequence>MGKRIVIALGGNAIKQPEEEGKAEEQLKNIQNTAEEIKKIVKAGHEVVITHGNGPQVGSLLIQQEAAKEEVPAMPLDVCGSQTQGQIGYMIQQALREKLEQVEIDNSVISVITQVLVDEDDEAFKNPAKPVGPFYGEKHAKKMIEKKDEDWIEDAGRGWRKVVPSPIPKGILEIDAIKSLVKTGAIVIASGGGGIPVIKHEDGTYQGVEAVIDKDRAGEQLAEEIEADIFMVLTEVPYAALNFNTPEQKNLNVTKVSEMKKYLQEGHFADGSMGPKVESALEFVENGGQKAIITSLDNGLKALNKNNGTIIIPDNCEEFDSSKGYEETLAASNF</sequence>
<dbReference type="GO" id="GO:0005829">
    <property type="term" value="C:cytosol"/>
    <property type="evidence" value="ECO:0007669"/>
    <property type="project" value="TreeGrafter"/>
</dbReference>
<name>A0A1T4PIQ8_9FIRM</name>
<dbReference type="Proteomes" id="UP000190625">
    <property type="component" value="Unassembled WGS sequence"/>
</dbReference>
<dbReference type="AlphaFoldDB" id="A0A1T4PIQ8"/>
<dbReference type="GO" id="GO:0008804">
    <property type="term" value="F:carbamate kinase activity"/>
    <property type="evidence" value="ECO:0007669"/>
    <property type="project" value="UniProtKB-UniRule"/>
</dbReference>
<evidence type="ECO:0000256" key="1">
    <source>
        <dbReference type="ARBA" id="ARBA00005118"/>
    </source>
</evidence>
<dbReference type="PRINTS" id="PR01469">
    <property type="entry name" value="CARBMTKINASE"/>
</dbReference>
<evidence type="ECO:0000313" key="12">
    <source>
        <dbReference type="Proteomes" id="UP000190625"/>
    </source>
</evidence>
<comment type="similarity">
    <text evidence="2 9">Belongs to the carbamate kinase family.</text>
</comment>
<dbReference type="PANTHER" id="PTHR30409">
    <property type="entry name" value="CARBAMATE KINASE"/>
    <property type="match status" value="1"/>
</dbReference>
<evidence type="ECO:0000259" key="10">
    <source>
        <dbReference type="Pfam" id="PF00696"/>
    </source>
</evidence>
<dbReference type="NCBIfam" id="TIGR00746">
    <property type="entry name" value="arcC"/>
    <property type="match status" value="1"/>
</dbReference>
<evidence type="ECO:0000256" key="4">
    <source>
        <dbReference type="ARBA" id="ARBA00022503"/>
    </source>
</evidence>
<dbReference type="InterPro" id="IPR001048">
    <property type="entry name" value="Asp/Glu/Uridylate_kinase"/>
</dbReference>
<comment type="pathway">
    <text evidence="1">Metabolic intermediate metabolism; carbamoyl phosphate degradation; CO(2) and NH(3) from carbamoyl phosphate: step 1/1.</text>
</comment>
<dbReference type="InterPro" id="IPR003964">
    <property type="entry name" value="Carb_kinase"/>
</dbReference>
<keyword evidence="4" id="KW-0056">Arginine metabolism</keyword>
<dbReference type="OrthoDB" id="9766717at2"/>
<comment type="catalytic activity">
    <reaction evidence="7">
        <text>hydrogencarbonate + NH4(+) + ATP = carbamoyl phosphate + ADP + H2O + H(+)</text>
        <dbReference type="Rhea" id="RHEA:10152"/>
        <dbReference type="ChEBI" id="CHEBI:15377"/>
        <dbReference type="ChEBI" id="CHEBI:15378"/>
        <dbReference type="ChEBI" id="CHEBI:17544"/>
        <dbReference type="ChEBI" id="CHEBI:28938"/>
        <dbReference type="ChEBI" id="CHEBI:30616"/>
        <dbReference type="ChEBI" id="CHEBI:58228"/>
        <dbReference type="ChEBI" id="CHEBI:456216"/>
        <dbReference type="EC" id="2.7.2.2"/>
    </reaction>
</comment>
<keyword evidence="6 9" id="KW-0418">Kinase</keyword>
<dbReference type="Gene3D" id="3.40.1160.10">
    <property type="entry name" value="Acetylglutamate kinase-like"/>
    <property type="match status" value="1"/>
</dbReference>
<evidence type="ECO:0000256" key="9">
    <source>
        <dbReference type="PIRNR" id="PIRNR000723"/>
    </source>
</evidence>
<evidence type="ECO:0000256" key="5">
    <source>
        <dbReference type="ARBA" id="ARBA00022679"/>
    </source>
</evidence>